<dbReference type="EC" id="2.7.1.180" evidence="2 11"/>
<dbReference type="EMBL" id="JACOIJ010000001">
    <property type="protein sequence ID" value="MBD1428058.1"/>
    <property type="molecule type" value="Genomic_DNA"/>
</dbReference>
<evidence type="ECO:0000256" key="10">
    <source>
        <dbReference type="ARBA" id="ARBA00048540"/>
    </source>
</evidence>
<evidence type="ECO:0000256" key="11">
    <source>
        <dbReference type="PIRNR" id="PIRNR006268"/>
    </source>
</evidence>
<evidence type="ECO:0000256" key="2">
    <source>
        <dbReference type="ARBA" id="ARBA00011955"/>
    </source>
</evidence>
<keyword evidence="7 11" id="KW-0274">FAD</keyword>
<evidence type="ECO:0000256" key="1">
    <source>
        <dbReference type="ARBA" id="ARBA00001946"/>
    </source>
</evidence>
<dbReference type="Pfam" id="PF02424">
    <property type="entry name" value="ApbE"/>
    <property type="match status" value="1"/>
</dbReference>
<proteinExistence type="inferred from homology"/>
<evidence type="ECO:0000256" key="8">
    <source>
        <dbReference type="ARBA" id="ARBA00022842"/>
    </source>
</evidence>
<dbReference type="InterPro" id="IPR024932">
    <property type="entry name" value="ApbE"/>
</dbReference>
<organism evidence="12 13">
    <name type="scientific">Sphingobacterium litopenaei</name>
    <dbReference type="NCBI Taxonomy" id="2763500"/>
    <lineage>
        <taxon>Bacteria</taxon>
        <taxon>Pseudomonadati</taxon>
        <taxon>Bacteroidota</taxon>
        <taxon>Sphingobacteriia</taxon>
        <taxon>Sphingobacteriales</taxon>
        <taxon>Sphingobacteriaceae</taxon>
        <taxon>Sphingobacterium</taxon>
    </lineage>
</organism>
<dbReference type="PANTHER" id="PTHR30040:SF2">
    <property type="entry name" value="FAD:PROTEIN FMN TRANSFERASE"/>
    <property type="match status" value="1"/>
</dbReference>
<evidence type="ECO:0000256" key="7">
    <source>
        <dbReference type="ARBA" id="ARBA00022827"/>
    </source>
</evidence>
<comment type="caution">
    <text evidence="12">The sequence shown here is derived from an EMBL/GenBank/DDBJ whole genome shotgun (WGS) entry which is preliminary data.</text>
</comment>
<protein>
    <recommendedName>
        <fullName evidence="3 11">FAD:protein FMN transferase</fullName>
        <ecNumber evidence="2 11">2.7.1.180</ecNumber>
    </recommendedName>
    <alternativeName>
        <fullName evidence="9 11">Flavin transferase</fullName>
    </alternativeName>
</protein>
<reference evidence="12 13" key="1">
    <citation type="submission" date="2020-08" db="EMBL/GenBank/DDBJ databases">
        <title>Sphingobacterium sp. DN04309 isolated from aquaculture water.</title>
        <authorList>
            <person name="Zhang M."/>
        </authorList>
    </citation>
    <scope>NUCLEOTIDE SEQUENCE [LARGE SCALE GENOMIC DNA]</scope>
    <source>
        <strain evidence="12 13">DN04309</strain>
    </source>
</reference>
<evidence type="ECO:0000256" key="6">
    <source>
        <dbReference type="ARBA" id="ARBA00022723"/>
    </source>
</evidence>
<comment type="similarity">
    <text evidence="11">Belongs to the ApbE family.</text>
</comment>
<evidence type="ECO:0000256" key="5">
    <source>
        <dbReference type="ARBA" id="ARBA00022679"/>
    </source>
</evidence>
<gene>
    <name evidence="12" type="ORF">H8B04_00500</name>
</gene>
<dbReference type="Proteomes" id="UP000651271">
    <property type="component" value="Unassembled WGS sequence"/>
</dbReference>
<comment type="catalytic activity">
    <reaction evidence="10 11">
        <text>L-threonyl-[protein] + FAD = FMN-L-threonyl-[protein] + AMP + H(+)</text>
        <dbReference type="Rhea" id="RHEA:36847"/>
        <dbReference type="Rhea" id="RHEA-COMP:11060"/>
        <dbReference type="Rhea" id="RHEA-COMP:11061"/>
        <dbReference type="ChEBI" id="CHEBI:15378"/>
        <dbReference type="ChEBI" id="CHEBI:30013"/>
        <dbReference type="ChEBI" id="CHEBI:57692"/>
        <dbReference type="ChEBI" id="CHEBI:74257"/>
        <dbReference type="ChEBI" id="CHEBI:456215"/>
        <dbReference type="EC" id="2.7.1.180"/>
    </reaction>
</comment>
<keyword evidence="5 11" id="KW-0808">Transferase</keyword>
<accession>A0ABR7Y9S8</accession>
<dbReference type="InterPro" id="IPR003374">
    <property type="entry name" value="ApbE-like_sf"/>
</dbReference>
<evidence type="ECO:0000256" key="4">
    <source>
        <dbReference type="ARBA" id="ARBA00022630"/>
    </source>
</evidence>
<keyword evidence="8 11" id="KW-0460">Magnesium</keyword>
<keyword evidence="13" id="KW-1185">Reference proteome</keyword>
<keyword evidence="6 11" id="KW-0479">Metal-binding</keyword>
<comment type="cofactor">
    <cofactor evidence="1">
        <name>Mg(2+)</name>
        <dbReference type="ChEBI" id="CHEBI:18420"/>
    </cofactor>
</comment>
<dbReference type="PANTHER" id="PTHR30040">
    <property type="entry name" value="THIAMINE BIOSYNTHESIS LIPOPROTEIN APBE"/>
    <property type="match status" value="1"/>
</dbReference>
<dbReference type="RefSeq" id="WP_165289904.1">
    <property type="nucleotide sequence ID" value="NZ_JACOIJ010000001.1"/>
</dbReference>
<sequence>MKLFILISYVLMGYVASAAYPIVTIPYIIRGQAQGTTYEVKYFADEEIVTKEDIDSIFSVIDASMSLYKPNSLISSFNSGDNKKVKLDEHMYKVIQASLKYHKVTNGYFDVTVFPLLKLWGFGPDGFRFNPSKSQVDSVLQHIGRDKLVLSGKYLKKRNKNVAIDLNGIAQGYTVDVLSKYLVQKNITSFIVEVGGEIYCQGEKPSGETYKIEIQRPGNDTKGGYKISLKNKAITTSGSYEKYRVVDGKPISHHIDPKTGYPLTNNTLSATVIANKAMEADALDNYLMFLPPEEAISFVETLPHVEAYIIYYENNTLKELQSSGFNNYIYKVQNPL</sequence>
<dbReference type="Gene3D" id="3.10.520.10">
    <property type="entry name" value="ApbE-like domains"/>
    <property type="match status" value="1"/>
</dbReference>
<keyword evidence="4 11" id="KW-0285">Flavoprotein</keyword>
<evidence type="ECO:0000256" key="3">
    <source>
        <dbReference type="ARBA" id="ARBA00016337"/>
    </source>
</evidence>
<dbReference type="PIRSF" id="PIRSF006268">
    <property type="entry name" value="ApbE"/>
    <property type="match status" value="1"/>
</dbReference>
<name>A0ABR7Y9S8_9SPHI</name>
<evidence type="ECO:0000313" key="12">
    <source>
        <dbReference type="EMBL" id="MBD1428058.1"/>
    </source>
</evidence>
<dbReference type="GO" id="GO:0016740">
    <property type="term" value="F:transferase activity"/>
    <property type="evidence" value="ECO:0007669"/>
    <property type="project" value="UniProtKB-KW"/>
</dbReference>
<dbReference type="SUPFAM" id="SSF143631">
    <property type="entry name" value="ApbE-like"/>
    <property type="match status" value="1"/>
</dbReference>
<evidence type="ECO:0000313" key="13">
    <source>
        <dbReference type="Proteomes" id="UP000651271"/>
    </source>
</evidence>
<evidence type="ECO:0000256" key="9">
    <source>
        <dbReference type="ARBA" id="ARBA00031306"/>
    </source>
</evidence>